<dbReference type="GO" id="GO:0044218">
    <property type="term" value="C:other organism cell membrane"/>
    <property type="evidence" value="ECO:0007669"/>
    <property type="project" value="UniProtKB-KW"/>
</dbReference>
<evidence type="ECO:0000256" key="6">
    <source>
        <dbReference type="ARBA" id="ARBA00022656"/>
    </source>
</evidence>
<dbReference type="GO" id="GO:0044231">
    <property type="term" value="C:host cell presynaptic membrane"/>
    <property type="evidence" value="ECO:0007669"/>
    <property type="project" value="UniProtKB-KW"/>
</dbReference>
<name>A0AAV6TI13_9ARAC</name>
<comment type="subcellular location">
    <subcellularLocation>
        <location evidence="2">Secreted</location>
    </subcellularLocation>
    <subcellularLocation>
        <location evidence="1">Target cell membrane</location>
    </subcellularLocation>
</comment>
<evidence type="ECO:0000256" key="5">
    <source>
        <dbReference type="ARBA" id="ARBA00022537"/>
    </source>
</evidence>
<dbReference type="InterPro" id="IPR002110">
    <property type="entry name" value="Ankyrin_rpt"/>
</dbReference>
<keyword evidence="6" id="KW-0800">Toxin</keyword>
<evidence type="ECO:0000256" key="9">
    <source>
        <dbReference type="ARBA" id="ARBA00023298"/>
    </source>
</evidence>
<keyword evidence="9" id="KW-1053">Target membrane</keyword>
<keyword evidence="7" id="KW-0528">Neurotoxin</keyword>
<evidence type="ECO:0000256" key="4">
    <source>
        <dbReference type="ARBA" id="ARBA00022525"/>
    </source>
</evidence>
<dbReference type="AlphaFoldDB" id="A0AAV6TI13"/>
<dbReference type="PANTHER" id="PTHR24202:SF4">
    <property type="entry name" value="E3 UBIQUITIN-PROTEIN LIGASE MIB2-RELATED"/>
    <property type="match status" value="1"/>
</dbReference>
<feature type="repeat" description="ANK" evidence="10">
    <location>
        <begin position="19"/>
        <end position="43"/>
    </location>
</feature>
<evidence type="ECO:0000313" key="11">
    <source>
        <dbReference type="EMBL" id="KAG8171504.1"/>
    </source>
</evidence>
<keyword evidence="8" id="KW-0638">Presynaptic neurotoxin</keyword>
<dbReference type="PROSITE" id="PS50297">
    <property type="entry name" value="ANK_REP_REGION"/>
    <property type="match status" value="1"/>
</dbReference>
<evidence type="ECO:0000256" key="1">
    <source>
        <dbReference type="ARBA" id="ARBA00004175"/>
    </source>
</evidence>
<dbReference type="EMBL" id="JAFNEN010003887">
    <property type="protein sequence ID" value="KAG8171504.1"/>
    <property type="molecule type" value="Genomic_DNA"/>
</dbReference>
<dbReference type="InterPro" id="IPR036770">
    <property type="entry name" value="Ankyrin_rpt-contain_sf"/>
</dbReference>
<evidence type="ECO:0000256" key="3">
    <source>
        <dbReference type="ARBA" id="ARBA00022483"/>
    </source>
</evidence>
<evidence type="ECO:0000256" key="7">
    <source>
        <dbReference type="ARBA" id="ARBA00022699"/>
    </source>
</evidence>
<dbReference type="Pfam" id="PF00023">
    <property type="entry name" value="Ank"/>
    <property type="match status" value="1"/>
</dbReference>
<keyword evidence="5" id="KW-1052">Target cell membrane</keyword>
<evidence type="ECO:0000313" key="12">
    <source>
        <dbReference type="Proteomes" id="UP000827092"/>
    </source>
</evidence>
<dbReference type="GO" id="GO:0005737">
    <property type="term" value="C:cytoplasm"/>
    <property type="evidence" value="ECO:0007669"/>
    <property type="project" value="TreeGrafter"/>
</dbReference>
<evidence type="ECO:0000256" key="8">
    <source>
        <dbReference type="ARBA" id="ARBA00023028"/>
    </source>
</evidence>
<dbReference type="SUPFAM" id="SSF48403">
    <property type="entry name" value="Ankyrin repeat"/>
    <property type="match status" value="1"/>
</dbReference>
<dbReference type="Proteomes" id="UP000827092">
    <property type="component" value="Unassembled WGS sequence"/>
</dbReference>
<dbReference type="PROSITE" id="PS50088">
    <property type="entry name" value="ANK_REPEAT"/>
    <property type="match status" value="1"/>
</dbReference>
<proteinExistence type="predicted"/>
<keyword evidence="10" id="KW-0040">ANK repeat</keyword>
<dbReference type="GO" id="GO:0090729">
    <property type="term" value="F:toxin activity"/>
    <property type="evidence" value="ECO:0007669"/>
    <property type="project" value="UniProtKB-KW"/>
</dbReference>
<keyword evidence="9" id="KW-0472">Membrane</keyword>
<accession>A0AAV6TI13</accession>
<comment type="caution">
    <text evidence="11">The sequence shown here is derived from an EMBL/GenBank/DDBJ whole genome shotgun (WGS) entry which is preliminary data.</text>
</comment>
<protein>
    <submittedName>
        <fullName evidence="11">Uncharacterized protein</fullName>
    </submittedName>
</protein>
<evidence type="ECO:0000256" key="10">
    <source>
        <dbReference type="PROSITE-ProRule" id="PRU00023"/>
    </source>
</evidence>
<feature type="non-terminal residue" evidence="11">
    <location>
        <position position="1"/>
    </location>
</feature>
<reference evidence="11 12" key="1">
    <citation type="journal article" date="2022" name="Nat. Ecol. Evol.">
        <title>A masculinizing supergene underlies an exaggerated male reproductive morph in a spider.</title>
        <authorList>
            <person name="Hendrickx F."/>
            <person name="De Corte Z."/>
            <person name="Sonet G."/>
            <person name="Van Belleghem S.M."/>
            <person name="Kostlbacher S."/>
            <person name="Vangestel C."/>
        </authorList>
    </citation>
    <scope>NUCLEOTIDE SEQUENCE [LARGE SCALE GENOMIC DNA]</scope>
    <source>
        <strain evidence="11">W744_W776</strain>
    </source>
</reference>
<evidence type="ECO:0000256" key="2">
    <source>
        <dbReference type="ARBA" id="ARBA00004613"/>
    </source>
</evidence>
<keyword evidence="4" id="KW-0964">Secreted</keyword>
<keyword evidence="12" id="KW-1185">Reference proteome</keyword>
<dbReference type="PANTHER" id="PTHR24202">
    <property type="entry name" value="E3 UBIQUITIN-PROTEIN LIGASE MIB2"/>
    <property type="match status" value="1"/>
</dbReference>
<dbReference type="GO" id="GO:0005576">
    <property type="term" value="C:extracellular region"/>
    <property type="evidence" value="ECO:0007669"/>
    <property type="project" value="UniProtKB-SubCell"/>
</dbReference>
<sequence>ATERLISKSRQIVDGKKDDGFAALHLAALNGHFEVAETLLMQGHCEIDVCNNRKQTPLPS</sequence>
<dbReference type="GO" id="GO:0006887">
    <property type="term" value="P:exocytosis"/>
    <property type="evidence" value="ECO:0007669"/>
    <property type="project" value="UniProtKB-KW"/>
</dbReference>
<dbReference type="GO" id="GO:0016567">
    <property type="term" value="P:protein ubiquitination"/>
    <property type="evidence" value="ECO:0007669"/>
    <property type="project" value="TreeGrafter"/>
</dbReference>
<organism evidence="11 12">
    <name type="scientific">Oedothorax gibbosus</name>
    <dbReference type="NCBI Taxonomy" id="931172"/>
    <lineage>
        <taxon>Eukaryota</taxon>
        <taxon>Metazoa</taxon>
        <taxon>Ecdysozoa</taxon>
        <taxon>Arthropoda</taxon>
        <taxon>Chelicerata</taxon>
        <taxon>Arachnida</taxon>
        <taxon>Araneae</taxon>
        <taxon>Araneomorphae</taxon>
        <taxon>Entelegynae</taxon>
        <taxon>Araneoidea</taxon>
        <taxon>Linyphiidae</taxon>
        <taxon>Erigoninae</taxon>
        <taxon>Oedothorax</taxon>
    </lineage>
</organism>
<gene>
    <name evidence="11" type="ORF">JTE90_007700</name>
</gene>
<keyword evidence="3" id="KW-0268">Exocytosis</keyword>
<dbReference type="Gene3D" id="1.25.40.20">
    <property type="entry name" value="Ankyrin repeat-containing domain"/>
    <property type="match status" value="1"/>
</dbReference>